<keyword evidence="2" id="KW-0285">Flavoprotein</keyword>
<dbReference type="AlphaFoldDB" id="A0ABD2PCK4"/>
<name>A0ABD2PCK4_9CUCU</name>
<dbReference type="Gene3D" id="2.40.110.10">
    <property type="entry name" value="Butyryl-CoA Dehydrogenase, subunit A, domain 2"/>
    <property type="match status" value="1"/>
</dbReference>
<evidence type="ECO:0000259" key="4">
    <source>
        <dbReference type="Pfam" id="PF02770"/>
    </source>
</evidence>
<reference evidence="6 7" key="1">
    <citation type="journal article" date="2021" name="BMC Biol.">
        <title>Horizontally acquired antibacterial genes associated with adaptive radiation of ladybird beetles.</title>
        <authorList>
            <person name="Li H.S."/>
            <person name="Tang X.F."/>
            <person name="Huang Y.H."/>
            <person name="Xu Z.Y."/>
            <person name="Chen M.L."/>
            <person name="Du X.Y."/>
            <person name="Qiu B.Y."/>
            <person name="Chen P.T."/>
            <person name="Zhang W."/>
            <person name="Slipinski A."/>
            <person name="Escalona H.E."/>
            <person name="Waterhouse R.M."/>
            <person name="Zwick A."/>
            <person name="Pang H."/>
        </authorList>
    </citation>
    <scope>NUCLEOTIDE SEQUENCE [LARGE SCALE GENOMIC DNA]</scope>
    <source>
        <strain evidence="6">SYSU2018</strain>
    </source>
</reference>
<dbReference type="Pfam" id="PF02770">
    <property type="entry name" value="Acyl-CoA_dh_M"/>
    <property type="match status" value="1"/>
</dbReference>
<dbReference type="SUPFAM" id="SSF56645">
    <property type="entry name" value="Acyl-CoA dehydrogenase NM domain-like"/>
    <property type="match status" value="1"/>
</dbReference>
<comment type="cofactor">
    <cofactor evidence="1">
        <name>FAD</name>
        <dbReference type="ChEBI" id="CHEBI:57692"/>
    </cofactor>
</comment>
<evidence type="ECO:0000313" key="7">
    <source>
        <dbReference type="Proteomes" id="UP001516400"/>
    </source>
</evidence>
<dbReference type="Pfam" id="PF02771">
    <property type="entry name" value="Acyl-CoA_dh_N"/>
    <property type="match status" value="1"/>
</dbReference>
<evidence type="ECO:0000256" key="3">
    <source>
        <dbReference type="ARBA" id="ARBA00022827"/>
    </source>
</evidence>
<dbReference type="InterPro" id="IPR037069">
    <property type="entry name" value="AcylCoA_DH/ox_N_sf"/>
</dbReference>
<feature type="domain" description="Acyl-CoA oxidase/dehydrogenase middle" evidence="4">
    <location>
        <begin position="199"/>
        <end position="296"/>
    </location>
</feature>
<dbReference type="InterPro" id="IPR013786">
    <property type="entry name" value="AcylCoA_DH/ox_N"/>
</dbReference>
<comment type="caution">
    <text evidence="6">The sequence shown here is derived from an EMBL/GenBank/DDBJ whole genome shotgun (WGS) entry which is preliminary data.</text>
</comment>
<dbReference type="PANTHER" id="PTHR43884">
    <property type="entry name" value="ACYL-COA DEHYDROGENASE"/>
    <property type="match status" value="1"/>
</dbReference>
<evidence type="ECO:0000259" key="5">
    <source>
        <dbReference type="Pfam" id="PF02771"/>
    </source>
</evidence>
<evidence type="ECO:0000256" key="2">
    <source>
        <dbReference type="ARBA" id="ARBA00022630"/>
    </source>
</evidence>
<organism evidence="6 7">
    <name type="scientific">Cryptolaemus montrouzieri</name>
    <dbReference type="NCBI Taxonomy" id="559131"/>
    <lineage>
        <taxon>Eukaryota</taxon>
        <taxon>Metazoa</taxon>
        <taxon>Ecdysozoa</taxon>
        <taxon>Arthropoda</taxon>
        <taxon>Hexapoda</taxon>
        <taxon>Insecta</taxon>
        <taxon>Pterygota</taxon>
        <taxon>Neoptera</taxon>
        <taxon>Endopterygota</taxon>
        <taxon>Coleoptera</taxon>
        <taxon>Polyphaga</taxon>
        <taxon>Cucujiformia</taxon>
        <taxon>Coccinelloidea</taxon>
        <taxon>Coccinellidae</taxon>
        <taxon>Scymninae</taxon>
        <taxon>Scymnini</taxon>
        <taxon>Cryptolaemus</taxon>
    </lineage>
</organism>
<dbReference type="Gene3D" id="1.10.540.10">
    <property type="entry name" value="Acyl-CoA dehydrogenase/oxidase, N-terminal domain"/>
    <property type="match status" value="1"/>
</dbReference>
<proteinExistence type="predicted"/>
<evidence type="ECO:0000256" key="1">
    <source>
        <dbReference type="ARBA" id="ARBA00001974"/>
    </source>
</evidence>
<dbReference type="Proteomes" id="UP001516400">
    <property type="component" value="Unassembled WGS sequence"/>
</dbReference>
<dbReference type="InterPro" id="IPR009100">
    <property type="entry name" value="AcylCoA_DH/oxidase_NM_dom_sf"/>
</dbReference>
<dbReference type="InterPro" id="IPR046373">
    <property type="entry name" value="Acyl-CoA_Oxase/DH_mid-dom_sf"/>
</dbReference>
<accession>A0ABD2PCK4</accession>
<dbReference type="InterPro" id="IPR006091">
    <property type="entry name" value="Acyl-CoA_Oxase/DH_mid-dom"/>
</dbReference>
<protein>
    <submittedName>
        <fullName evidence="6">Uncharacterized protein</fullName>
    </submittedName>
</protein>
<sequence length="345" mass="39115">MLNRWQFSNVLIHNKSFRKFCSIHLRKYSTIPATKPIENNVSKNYIDELEGLSTVLSKKRTKLPQKSPLVKNLFLGNLDTDLLTYPQLQKEDVDELESVISVLYKALDHQNSPKSLHDFLQQLKNLRCLGLQCPVDVGGRGLNQSEQCKYNEVLLNNKYKFNLLNNELCIFALLKYGTDDQKTKYLQKLLDGSILSTVCLSENFQGNTEDEFKTIASISENSKTCTLNGKKMQVVNGNGADLYIVFAQMDDSVKGSLHELDLTAFLVDSNLPGITIEKNQVKDINMDEISNITFKNTPVPMENVLGIVRNGREILSAILPEYHLNSSVISLNILKQMSHYMAKIY</sequence>
<dbReference type="EMBL" id="JABFTP020000185">
    <property type="protein sequence ID" value="KAL3288549.1"/>
    <property type="molecule type" value="Genomic_DNA"/>
</dbReference>
<keyword evidence="3" id="KW-0274">FAD</keyword>
<feature type="domain" description="Acyl-CoA dehydrogenase/oxidase N-terminal" evidence="5">
    <location>
        <begin position="108"/>
        <end position="192"/>
    </location>
</feature>
<keyword evidence="7" id="KW-1185">Reference proteome</keyword>
<dbReference type="Gene3D" id="1.20.140.10">
    <property type="entry name" value="Butyryl-CoA Dehydrogenase, subunit A, domain 3"/>
    <property type="match status" value="1"/>
</dbReference>
<gene>
    <name evidence="6" type="ORF">HHI36_002988</name>
</gene>
<dbReference type="PANTHER" id="PTHR43884:SF9">
    <property type="entry name" value="COMPLEX I ASSEMBLY FACTOR ACAD9, MITOCHONDRIAL"/>
    <property type="match status" value="1"/>
</dbReference>
<evidence type="ECO:0000313" key="6">
    <source>
        <dbReference type="EMBL" id="KAL3288549.1"/>
    </source>
</evidence>